<accession>A0A0H2RE29</accession>
<protein>
    <recommendedName>
        <fullName evidence="2">protein-tyrosine-phosphatase</fullName>
        <ecNumber evidence="2">3.1.3.48</ecNumber>
    </recommendedName>
</protein>
<keyword evidence="3" id="KW-0378">Hydrolase</keyword>
<evidence type="ECO:0000256" key="5">
    <source>
        <dbReference type="SAM" id="MobiDB-lite"/>
    </source>
</evidence>
<dbReference type="AlphaFoldDB" id="A0A0H2RE29"/>
<feature type="domain" description="Tyrosine-protein phosphatase" evidence="6">
    <location>
        <begin position="85"/>
        <end position="244"/>
    </location>
</feature>
<evidence type="ECO:0000256" key="1">
    <source>
        <dbReference type="ARBA" id="ARBA00008601"/>
    </source>
</evidence>
<dbReference type="Proteomes" id="UP000053477">
    <property type="component" value="Unassembled WGS sequence"/>
</dbReference>
<organism evidence="8 9">
    <name type="scientific">Schizopora paradoxa</name>
    <dbReference type="NCBI Taxonomy" id="27342"/>
    <lineage>
        <taxon>Eukaryota</taxon>
        <taxon>Fungi</taxon>
        <taxon>Dikarya</taxon>
        <taxon>Basidiomycota</taxon>
        <taxon>Agaricomycotina</taxon>
        <taxon>Agaricomycetes</taxon>
        <taxon>Hymenochaetales</taxon>
        <taxon>Schizoporaceae</taxon>
        <taxon>Schizopora</taxon>
    </lineage>
</organism>
<dbReference type="SMART" id="SM00195">
    <property type="entry name" value="DSPc"/>
    <property type="match status" value="1"/>
</dbReference>
<dbReference type="InterPro" id="IPR000340">
    <property type="entry name" value="Dual-sp_phosphatase_cat-dom"/>
</dbReference>
<dbReference type="PROSITE" id="PS00383">
    <property type="entry name" value="TYR_PHOSPHATASE_1"/>
    <property type="match status" value="1"/>
</dbReference>
<feature type="compositionally biased region" description="Low complexity" evidence="5">
    <location>
        <begin position="53"/>
        <end position="63"/>
    </location>
</feature>
<dbReference type="GO" id="GO:0005737">
    <property type="term" value="C:cytoplasm"/>
    <property type="evidence" value="ECO:0007669"/>
    <property type="project" value="TreeGrafter"/>
</dbReference>
<comment type="similarity">
    <text evidence="1">Belongs to the protein-tyrosine phosphatase family. Non-receptor class dual specificity subfamily.</text>
</comment>
<dbReference type="Pfam" id="PF00782">
    <property type="entry name" value="DSPc"/>
    <property type="match status" value="1"/>
</dbReference>
<proteinExistence type="inferred from homology"/>
<evidence type="ECO:0000256" key="4">
    <source>
        <dbReference type="ARBA" id="ARBA00022912"/>
    </source>
</evidence>
<sequence>MPADEWEAMCTPMHCIIPAAASSPSSSSSLQTKPPLVRAPTSPHFPPSPRSPTTPGTSYSPPSLARRQTSSGASLPPSPIAAQYQYHAQTTKTGALYLGSWVAAVDDALLAQNNIRAIVEVLDAPWASTPATPAPGGGFDFSEEQIYRYKVAIPDSSAEGVLKPALLDGAVRFIGERISKGQNVLVHCQQGISRSASIVTAYLMRTRSLSFDDALALVRAQRPCVKPNSGFQKALRAWASGAGTGTSTLQVPIASNTVSVGGSSSSGALRI</sequence>
<dbReference type="CDD" id="cd14498">
    <property type="entry name" value="DSP"/>
    <property type="match status" value="1"/>
</dbReference>
<dbReference type="InParanoid" id="A0A0H2RE29"/>
<dbReference type="SUPFAM" id="SSF52799">
    <property type="entry name" value="(Phosphotyrosine protein) phosphatases II"/>
    <property type="match status" value="1"/>
</dbReference>
<evidence type="ECO:0000259" key="7">
    <source>
        <dbReference type="PROSITE" id="PS50056"/>
    </source>
</evidence>
<name>A0A0H2RE29_9AGAM</name>
<evidence type="ECO:0000256" key="2">
    <source>
        <dbReference type="ARBA" id="ARBA00013064"/>
    </source>
</evidence>
<dbReference type="InterPro" id="IPR029021">
    <property type="entry name" value="Prot-tyrosine_phosphatase-like"/>
</dbReference>
<dbReference type="InterPro" id="IPR016130">
    <property type="entry name" value="Tyr_Pase_AS"/>
</dbReference>
<dbReference type="GO" id="GO:0004725">
    <property type="term" value="F:protein tyrosine phosphatase activity"/>
    <property type="evidence" value="ECO:0007669"/>
    <property type="project" value="UniProtKB-EC"/>
</dbReference>
<feature type="region of interest" description="Disordered" evidence="5">
    <location>
        <begin position="21"/>
        <end position="77"/>
    </location>
</feature>
<dbReference type="PROSITE" id="PS50056">
    <property type="entry name" value="TYR_PHOSPHATASE_2"/>
    <property type="match status" value="1"/>
</dbReference>
<evidence type="ECO:0000313" key="9">
    <source>
        <dbReference type="Proteomes" id="UP000053477"/>
    </source>
</evidence>
<gene>
    <name evidence="8" type="ORF">SCHPADRAFT_907206</name>
</gene>
<evidence type="ECO:0000256" key="3">
    <source>
        <dbReference type="ARBA" id="ARBA00022801"/>
    </source>
</evidence>
<feature type="domain" description="Tyrosine specific protein phosphatases" evidence="7">
    <location>
        <begin position="171"/>
        <end position="223"/>
    </location>
</feature>
<dbReference type="InterPro" id="IPR020422">
    <property type="entry name" value="TYR_PHOSPHATASE_DUAL_dom"/>
</dbReference>
<dbReference type="STRING" id="27342.A0A0H2RE29"/>
<dbReference type="EMBL" id="KQ086036">
    <property type="protein sequence ID" value="KLO10100.1"/>
    <property type="molecule type" value="Genomic_DNA"/>
</dbReference>
<dbReference type="GO" id="GO:0043409">
    <property type="term" value="P:negative regulation of MAPK cascade"/>
    <property type="evidence" value="ECO:0007669"/>
    <property type="project" value="TreeGrafter"/>
</dbReference>
<dbReference type="OrthoDB" id="273181at2759"/>
<dbReference type="PROSITE" id="PS50054">
    <property type="entry name" value="TYR_PHOSPHATASE_DUAL"/>
    <property type="match status" value="1"/>
</dbReference>
<dbReference type="PANTHER" id="PTHR10159">
    <property type="entry name" value="DUAL SPECIFICITY PROTEIN PHOSPHATASE"/>
    <property type="match status" value="1"/>
</dbReference>
<dbReference type="InterPro" id="IPR000387">
    <property type="entry name" value="Tyr_Pase_dom"/>
</dbReference>
<evidence type="ECO:0000313" key="8">
    <source>
        <dbReference type="EMBL" id="KLO10100.1"/>
    </source>
</evidence>
<evidence type="ECO:0000259" key="6">
    <source>
        <dbReference type="PROSITE" id="PS50054"/>
    </source>
</evidence>
<keyword evidence="9" id="KW-1185">Reference proteome</keyword>
<reference evidence="8 9" key="1">
    <citation type="submission" date="2015-04" db="EMBL/GenBank/DDBJ databases">
        <title>Complete genome sequence of Schizopora paradoxa KUC8140, a cosmopolitan wood degrader in East Asia.</title>
        <authorList>
            <consortium name="DOE Joint Genome Institute"/>
            <person name="Min B."/>
            <person name="Park H."/>
            <person name="Jang Y."/>
            <person name="Kim J.-J."/>
            <person name="Kim K.H."/>
            <person name="Pangilinan J."/>
            <person name="Lipzen A."/>
            <person name="Riley R."/>
            <person name="Grigoriev I.V."/>
            <person name="Spatafora J.W."/>
            <person name="Choi I.-G."/>
        </authorList>
    </citation>
    <scope>NUCLEOTIDE SEQUENCE [LARGE SCALE GENOMIC DNA]</scope>
    <source>
        <strain evidence="8 9">KUC8140</strain>
    </source>
</reference>
<feature type="compositionally biased region" description="Pro residues" evidence="5">
    <location>
        <begin position="43"/>
        <end position="52"/>
    </location>
</feature>
<dbReference type="EC" id="3.1.3.48" evidence="2"/>
<dbReference type="PANTHER" id="PTHR10159:SF519">
    <property type="entry name" value="DUAL SPECIFICITY PROTEIN PHOSPHATASE MPK3"/>
    <property type="match status" value="1"/>
</dbReference>
<keyword evidence="4" id="KW-0904">Protein phosphatase</keyword>
<dbReference type="Gene3D" id="3.90.190.10">
    <property type="entry name" value="Protein tyrosine phosphatase superfamily"/>
    <property type="match status" value="1"/>
</dbReference>